<evidence type="ECO:0000256" key="1">
    <source>
        <dbReference type="SAM" id="MobiDB-lite"/>
    </source>
</evidence>
<accession>A0A7I8KZW2</accession>
<dbReference type="PANTHER" id="PTHR35505">
    <property type="entry name" value="OS01G0600300 PROTEIN"/>
    <property type="match status" value="1"/>
</dbReference>
<reference evidence="2" key="1">
    <citation type="submission" date="2020-02" db="EMBL/GenBank/DDBJ databases">
        <authorList>
            <person name="Scholz U."/>
            <person name="Mascher M."/>
            <person name="Fiebig A."/>
        </authorList>
    </citation>
    <scope>NUCLEOTIDE SEQUENCE</scope>
</reference>
<feature type="region of interest" description="Disordered" evidence="1">
    <location>
        <begin position="475"/>
        <end position="543"/>
    </location>
</feature>
<feature type="compositionally biased region" description="Acidic residues" evidence="1">
    <location>
        <begin position="526"/>
        <end position="543"/>
    </location>
</feature>
<dbReference type="AlphaFoldDB" id="A0A7I8KZW2"/>
<evidence type="ECO:0000313" key="2">
    <source>
        <dbReference type="EMBL" id="CAA7402866.1"/>
    </source>
</evidence>
<dbReference type="EMBL" id="LR746272">
    <property type="protein sequence ID" value="CAA7402866.1"/>
    <property type="molecule type" value="Genomic_DNA"/>
</dbReference>
<evidence type="ECO:0000313" key="3">
    <source>
        <dbReference type="Proteomes" id="UP000663760"/>
    </source>
</evidence>
<keyword evidence="3" id="KW-1185">Reference proteome</keyword>
<protein>
    <submittedName>
        <fullName evidence="2">Uncharacterized protein</fullName>
    </submittedName>
</protein>
<name>A0A7I8KZW2_SPIIN</name>
<dbReference type="OrthoDB" id="1660458at2759"/>
<dbReference type="Proteomes" id="UP000663760">
    <property type="component" value="Chromosome 9"/>
</dbReference>
<dbReference type="PANTHER" id="PTHR35505:SF1">
    <property type="entry name" value="SNF2 DOMAIN PROTEIN"/>
    <property type="match status" value="1"/>
</dbReference>
<feature type="region of interest" description="Disordered" evidence="1">
    <location>
        <begin position="425"/>
        <end position="462"/>
    </location>
</feature>
<gene>
    <name evidence="2" type="ORF">SI8410_09013544</name>
</gene>
<proteinExistence type="predicted"/>
<organism evidence="2 3">
    <name type="scientific">Spirodela intermedia</name>
    <name type="common">Intermediate duckweed</name>
    <dbReference type="NCBI Taxonomy" id="51605"/>
    <lineage>
        <taxon>Eukaryota</taxon>
        <taxon>Viridiplantae</taxon>
        <taxon>Streptophyta</taxon>
        <taxon>Embryophyta</taxon>
        <taxon>Tracheophyta</taxon>
        <taxon>Spermatophyta</taxon>
        <taxon>Magnoliopsida</taxon>
        <taxon>Liliopsida</taxon>
        <taxon>Araceae</taxon>
        <taxon>Lemnoideae</taxon>
        <taxon>Spirodela</taxon>
    </lineage>
</organism>
<sequence length="543" mass="60270">MDPILLESPAMAKSPGFGRLAGGAYESLLKDSIDRFLGEIRKGTCDLSGFLSVFFRLLQSRADPQLEVVWFYSAVSYYENFSSAKEVLGRVFAVRDLLQLLAACSVSCSGQKSIALLAPVVYELQRIMLDVEKPCEEFSTKELRKLRKEIYLLVEGVSSYISICSSRNCDGNGASDCLVPCFVDLVRIWTARRTDGGDALQEFFPFVNEEIRNALAKSGCQVRYLSGVVIAEVFLLMLRLKLQKTGGSSPELRSELKVWAVGSITGFKSLDFFEILLVLLLNGDLPSSLLVNPVDEAFLRDIIYDSVVPVEYSFLYPEREADNFSIENLDVARLIVTHQAIRAARGRGDQAKLTAYLNAFSRSALRSSLTKLITDRVGAEKLVGKNAASPESLLKWLLNLEDRGYKVHNFDLSRLQSKLLFDEPKASTVARPSESNRKEDGDIFFFDSKGGSSAEEETNDQEVEMMDDVFLSAARNMKSAPGDGRKRKGSKEGGERDIARFIRYKLHNHTAKDIPAPSKAAGEISGESDVENPPSDEEMEDSD</sequence>
<feature type="compositionally biased region" description="Basic and acidic residues" evidence="1">
    <location>
        <begin position="490"/>
        <end position="500"/>
    </location>
</feature>